<dbReference type="PANTHER" id="PTHR24028:SF276">
    <property type="entry name" value="PROTOCADHERIN 20"/>
    <property type="match status" value="1"/>
</dbReference>
<evidence type="ECO:0000256" key="2">
    <source>
        <dbReference type="ARBA" id="ARBA00022475"/>
    </source>
</evidence>
<evidence type="ECO:0000313" key="15">
    <source>
        <dbReference type="Proteomes" id="UP000290572"/>
    </source>
</evidence>
<evidence type="ECO:0000256" key="7">
    <source>
        <dbReference type="ARBA" id="ARBA00022889"/>
    </source>
</evidence>
<dbReference type="GO" id="GO:0007156">
    <property type="term" value="P:homophilic cell adhesion via plasma membrane adhesion molecules"/>
    <property type="evidence" value="ECO:0007669"/>
    <property type="project" value="InterPro"/>
</dbReference>
<evidence type="ECO:0000256" key="4">
    <source>
        <dbReference type="ARBA" id="ARBA00022729"/>
    </source>
</evidence>
<dbReference type="FunFam" id="2.60.40.60:FF:000020">
    <property type="entry name" value="Dachsous cadherin-related 1b"/>
    <property type="match status" value="2"/>
</dbReference>
<dbReference type="GO" id="GO:0005886">
    <property type="term" value="C:plasma membrane"/>
    <property type="evidence" value="ECO:0007669"/>
    <property type="project" value="UniProtKB-SubCell"/>
</dbReference>
<dbReference type="GO" id="GO:0009653">
    <property type="term" value="P:anatomical structure morphogenesis"/>
    <property type="evidence" value="ECO:0007669"/>
    <property type="project" value="UniProtKB-ARBA"/>
</dbReference>
<sequence length="839" mass="92806">MSHLCKKDKIVTAQLVLLLASAGQIHSRAALRFTTLEEQEAGVKIGSLSTTYSAPYQLLNERYIKVDKSTGDLFTKERIDRETLCPSHQDGDCTFIDTAVVSLNSEIVKLIIVVDDINDNAPIFERNEIPLHIPEDASIGTAFPLDDQAQDKDTGNNGLIHYHLKDSGGFFAIRQDGHELELVVLRELDRETQENHILVLVAVDGGSVPLSATANLSVTVTDVDDNCPEFDTDSPVTAIVPALGIKGSAVAQLKATDKDLGQNAQITFSFSRQISDRAKALFHLDEHTGLISLAVDIQVDSPEEHMLKVLANSPLCPPVQTQVAIYIQPVTSPEPSIRIRFVTEHKNQVIVLQENEPPTVLALLELEDTSAAKGTLSLDEDSMPFSLKPQAGSYLLSTSKPLDFEMCREYNVTLIISDPHGTRLHRREVIKVAVEDVNDNAPKFEQTHYEKDIKENNEPGEFLLKVQATDADSYQFGKVRYRLTNRGPFRIHEETGVISVAESLDREQQETYILTVLAWDGGEPSQEGFATVSIHILDLNDNPPAFSTPHFYFFVSESIPQLSQVGKVTVSDADKGGNGLIVDVRILSENVPFAMDLAQGSLRSTGEVDREKQDRYDLLVVAVDGGSPALSTTVKMTIFIEDVNDNQPQVLLPSSNLSCLTISPATREGSMITKIYAIDEDSGMNSDITYQIIATKPALHSPFQIDQQSGNITLVQHLRGEDYGMHHLFVVVRDGGKPDPLQTTVWINLLVNETLEKCHVNAVPDYLPPRLPPPMPVKDCRCESKAWLIFYCGLCLMVISVCVLLAVVVVFIKCKKRKRKVEKKTVWETGNLCELKPLN</sequence>
<evidence type="ECO:0000259" key="13">
    <source>
        <dbReference type="PROSITE" id="PS50268"/>
    </source>
</evidence>
<evidence type="ECO:0000256" key="10">
    <source>
        <dbReference type="ARBA" id="ARBA00023180"/>
    </source>
</evidence>
<dbReference type="FunFam" id="2.60.40.60:FF:000007">
    <property type="entry name" value="Protocadherin alpha 2"/>
    <property type="match status" value="1"/>
</dbReference>
<dbReference type="Pfam" id="PF00028">
    <property type="entry name" value="Cadherin"/>
    <property type="match status" value="5"/>
</dbReference>
<dbReference type="PROSITE" id="PS50268">
    <property type="entry name" value="CADHERIN_2"/>
    <property type="match status" value="6"/>
</dbReference>
<dbReference type="CDD" id="cd11304">
    <property type="entry name" value="Cadherin_repeat"/>
    <property type="match status" value="7"/>
</dbReference>
<comment type="subcellular location">
    <subcellularLocation>
        <location evidence="1">Cell membrane</location>
        <topology evidence="1">Single-pass type I membrane protein</topology>
    </subcellularLocation>
</comment>
<feature type="domain" description="Cadherin" evidence="13">
    <location>
        <begin position="125"/>
        <end position="230"/>
    </location>
</feature>
<keyword evidence="2" id="KW-1003">Cell membrane</keyword>
<accession>A0A498MQC0</accession>
<feature type="domain" description="Cadherin" evidence="13">
    <location>
        <begin position="547"/>
        <end position="650"/>
    </location>
</feature>
<comment type="caution">
    <text evidence="14">The sequence shown here is derived from an EMBL/GenBank/DDBJ whole genome shotgun (WGS) entry which is preliminary data.</text>
</comment>
<dbReference type="PANTHER" id="PTHR24028">
    <property type="entry name" value="CADHERIN-87A"/>
    <property type="match status" value="1"/>
</dbReference>
<dbReference type="Gene3D" id="2.60.40.60">
    <property type="entry name" value="Cadherins"/>
    <property type="match status" value="7"/>
</dbReference>
<keyword evidence="9 12" id="KW-0472">Membrane</keyword>
<dbReference type="GO" id="GO:0005509">
    <property type="term" value="F:calcium ion binding"/>
    <property type="evidence" value="ECO:0007669"/>
    <property type="project" value="UniProtKB-UniRule"/>
</dbReference>
<name>A0A498MQC0_LABRO</name>
<dbReference type="AlphaFoldDB" id="A0A498MQC0"/>
<feature type="domain" description="Cadherin" evidence="13">
    <location>
        <begin position="445"/>
        <end position="546"/>
    </location>
</feature>
<proteinExistence type="predicted"/>
<reference evidence="14" key="1">
    <citation type="submission" date="2018-03" db="EMBL/GenBank/DDBJ databases">
        <title>Draft genome sequence of Rohu Carp (Labeo rohita).</title>
        <authorList>
            <person name="Das P."/>
            <person name="Kushwaha B."/>
            <person name="Joshi C.G."/>
            <person name="Kumar D."/>
            <person name="Nagpure N.S."/>
            <person name="Sahoo L."/>
            <person name="Das S.P."/>
            <person name="Bit A."/>
            <person name="Patnaik S."/>
            <person name="Meher P.K."/>
            <person name="Jayasankar P."/>
            <person name="Koringa P.G."/>
            <person name="Patel N.V."/>
            <person name="Hinsu A.T."/>
            <person name="Kumar R."/>
            <person name="Pandey M."/>
            <person name="Agarwal S."/>
            <person name="Srivastava S."/>
            <person name="Singh M."/>
            <person name="Iquebal M.A."/>
            <person name="Jaiswal S."/>
            <person name="Angadi U.B."/>
            <person name="Kumar N."/>
            <person name="Raza M."/>
            <person name="Shah T.M."/>
            <person name="Rai A."/>
            <person name="Jena J.K."/>
        </authorList>
    </citation>
    <scope>NUCLEOTIDE SEQUENCE [LARGE SCALE GENOMIC DNA]</scope>
    <source>
        <strain evidence="14">DASCIFA01</strain>
        <tissue evidence="14">Testis</tissue>
    </source>
</reference>
<evidence type="ECO:0000256" key="12">
    <source>
        <dbReference type="SAM" id="Phobius"/>
    </source>
</evidence>
<dbReference type="InterPro" id="IPR050174">
    <property type="entry name" value="Protocadherin/Cadherin-CA"/>
</dbReference>
<keyword evidence="6 11" id="KW-0106">Calcium</keyword>
<evidence type="ECO:0000256" key="5">
    <source>
        <dbReference type="ARBA" id="ARBA00022737"/>
    </source>
</evidence>
<dbReference type="SUPFAM" id="SSF49313">
    <property type="entry name" value="Cadherin-like"/>
    <property type="match status" value="6"/>
</dbReference>
<dbReference type="FunFam" id="2.60.40.60:FF:000016">
    <property type="entry name" value="Protocadherin 9"/>
    <property type="match status" value="1"/>
</dbReference>
<feature type="domain" description="Cadherin" evidence="13">
    <location>
        <begin position="232"/>
        <end position="444"/>
    </location>
</feature>
<evidence type="ECO:0000256" key="9">
    <source>
        <dbReference type="ARBA" id="ARBA00023136"/>
    </source>
</evidence>
<keyword evidence="4" id="KW-0732">Signal</keyword>
<evidence type="ECO:0000256" key="1">
    <source>
        <dbReference type="ARBA" id="ARBA00004251"/>
    </source>
</evidence>
<evidence type="ECO:0000256" key="11">
    <source>
        <dbReference type="PROSITE-ProRule" id="PRU00043"/>
    </source>
</evidence>
<dbReference type="Pfam" id="PF08266">
    <property type="entry name" value="Cadherin_2"/>
    <property type="match status" value="1"/>
</dbReference>
<dbReference type="Proteomes" id="UP000290572">
    <property type="component" value="Unassembled WGS sequence"/>
</dbReference>
<dbReference type="FunFam" id="2.60.40.60:FF:000002">
    <property type="entry name" value="Protocadherin alpha 2"/>
    <property type="match status" value="1"/>
</dbReference>
<organism evidence="14 15">
    <name type="scientific">Labeo rohita</name>
    <name type="common">Indian major carp</name>
    <name type="synonym">Cyprinus rohita</name>
    <dbReference type="NCBI Taxonomy" id="84645"/>
    <lineage>
        <taxon>Eukaryota</taxon>
        <taxon>Metazoa</taxon>
        <taxon>Chordata</taxon>
        <taxon>Craniata</taxon>
        <taxon>Vertebrata</taxon>
        <taxon>Euteleostomi</taxon>
        <taxon>Actinopterygii</taxon>
        <taxon>Neopterygii</taxon>
        <taxon>Teleostei</taxon>
        <taxon>Ostariophysi</taxon>
        <taxon>Cypriniformes</taxon>
        <taxon>Cyprinidae</taxon>
        <taxon>Labeoninae</taxon>
        <taxon>Labeonini</taxon>
        <taxon>Labeo</taxon>
    </lineage>
</organism>
<keyword evidence="7" id="KW-0130">Cell adhesion</keyword>
<dbReference type="InterPro" id="IPR015919">
    <property type="entry name" value="Cadherin-like_sf"/>
</dbReference>
<evidence type="ECO:0000256" key="6">
    <source>
        <dbReference type="ARBA" id="ARBA00022837"/>
    </source>
</evidence>
<feature type="domain" description="Cadherin" evidence="13">
    <location>
        <begin position="654"/>
        <end position="771"/>
    </location>
</feature>
<keyword evidence="3 12" id="KW-0812">Transmembrane</keyword>
<dbReference type="SMART" id="SM00112">
    <property type="entry name" value="CA"/>
    <property type="match status" value="7"/>
</dbReference>
<evidence type="ECO:0000313" key="14">
    <source>
        <dbReference type="EMBL" id="RXN23759.1"/>
    </source>
</evidence>
<dbReference type="STRING" id="84645.A0A498MQC0"/>
<dbReference type="PROSITE" id="PS00232">
    <property type="entry name" value="CADHERIN_1"/>
    <property type="match status" value="2"/>
</dbReference>
<feature type="transmembrane region" description="Helical" evidence="12">
    <location>
        <begin position="786"/>
        <end position="812"/>
    </location>
</feature>
<dbReference type="InterPro" id="IPR020894">
    <property type="entry name" value="Cadherin_CS"/>
</dbReference>
<dbReference type="EMBL" id="QBIY01012558">
    <property type="protein sequence ID" value="RXN23759.1"/>
    <property type="molecule type" value="Genomic_DNA"/>
</dbReference>
<dbReference type="InterPro" id="IPR013164">
    <property type="entry name" value="Cadherin_N"/>
</dbReference>
<protein>
    <submittedName>
        <fullName evidence="14">Protocadherin-20-like protein</fullName>
    </submittedName>
</protein>
<dbReference type="PRINTS" id="PR00205">
    <property type="entry name" value="CADHERIN"/>
</dbReference>
<keyword evidence="10" id="KW-0325">Glycoprotein</keyword>
<evidence type="ECO:0000256" key="8">
    <source>
        <dbReference type="ARBA" id="ARBA00022989"/>
    </source>
</evidence>
<feature type="domain" description="Cadherin" evidence="13">
    <location>
        <begin position="56"/>
        <end position="124"/>
    </location>
</feature>
<keyword evidence="5" id="KW-0677">Repeat</keyword>
<keyword evidence="15" id="KW-1185">Reference proteome</keyword>
<dbReference type="InterPro" id="IPR002126">
    <property type="entry name" value="Cadherin-like_dom"/>
</dbReference>
<gene>
    <name evidence="14" type="ORF">ROHU_022587</name>
</gene>
<evidence type="ECO:0000256" key="3">
    <source>
        <dbReference type="ARBA" id="ARBA00022692"/>
    </source>
</evidence>
<keyword evidence="8 12" id="KW-1133">Transmembrane helix</keyword>